<protein>
    <submittedName>
        <fullName evidence="1">Uncharacterized protein</fullName>
    </submittedName>
</protein>
<evidence type="ECO:0000313" key="1">
    <source>
        <dbReference type="EMBL" id="BBP92272.1"/>
    </source>
</evidence>
<evidence type="ECO:0000313" key="2">
    <source>
        <dbReference type="Proteomes" id="UP000464658"/>
    </source>
</evidence>
<name>A0A5S9MHZ3_BACIA</name>
<proteinExistence type="predicted"/>
<accession>A0A5S9MHZ3</accession>
<dbReference type="Proteomes" id="UP000464658">
    <property type="component" value="Chromosome"/>
</dbReference>
<gene>
    <name evidence="1" type="ORF">BsIDN1_58900</name>
</gene>
<organism evidence="1 2">
    <name type="scientific">Bacillus safensis</name>
    <dbReference type="NCBI Taxonomy" id="561879"/>
    <lineage>
        <taxon>Bacteria</taxon>
        <taxon>Bacillati</taxon>
        <taxon>Bacillota</taxon>
        <taxon>Bacilli</taxon>
        <taxon>Bacillales</taxon>
        <taxon>Bacillaceae</taxon>
        <taxon>Bacillus</taxon>
    </lineage>
</organism>
<dbReference type="EMBL" id="AP021906">
    <property type="protein sequence ID" value="BBP92272.1"/>
    <property type="molecule type" value="Genomic_DNA"/>
</dbReference>
<reference evidence="1 2" key="1">
    <citation type="submission" date="2019-12" db="EMBL/GenBank/DDBJ databases">
        <title>Full genome sequence of a Bacillus safensis strain isolated from commercially available natto in Indonesia.</title>
        <authorList>
            <person name="Yoshida M."/>
            <person name="Uomi M."/>
            <person name="Waturangi D."/>
            <person name="Ekaputri J.J."/>
            <person name="Setiamarga D.H.E."/>
        </authorList>
    </citation>
    <scope>NUCLEOTIDE SEQUENCE [LARGE SCALE GENOMIC DNA]</scope>
    <source>
        <strain evidence="1 2">IDN1</strain>
    </source>
</reference>
<sequence length="176" mass="21300">MDTKIQHAKRKLLRSAIKTLKEGMNEDNREVSLSLINDYRMKLRNIQREPYQFGMRKQERKKIRLHGIKAEQMKLQQLIEEEKIDKEEAYELQERFHELEMLYSNSFKIRFSKVKFLRLLQWLQLWRPNQHISSGILENEESYKQIRKKTAEAAVDSIKHHMTDENQQTCHQVIGF</sequence>
<dbReference type="AlphaFoldDB" id="A0A5S9MHZ3"/>